<sequence>DHFGFDGWLVNLEAAAAGMGAVHELLELLTVCLKQRALVLVYDSLDRTGRVRYQNSLAPDNKAAFDACDGLFTNYWWGAKQLAQSVALAGARRCDVYVGVDCFARNTPYAAGPACAPACAAARAAGLSLALFAPGWSIECGGAQCASEDADAAAAADRRFWEALGLKRLYRD</sequence>
<dbReference type="STRING" id="2903.R1DI61"/>
<evidence type="ECO:0000313" key="2">
    <source>
        <dbReference type="EnsemblProtists" id="EOD14220"/>
    </source>
</evidence>
<dbReference type="PANTHER" id="PTHR13246">
    <property type="entry name" value="ENDO BETA N-ACETYLGLUCOSAMINIDASE"/>
    <property type="match status" value="1"/>
</dbReference>
<dbReference type="eggNOG" id="KOG2331">
    <property type="taxonomic scope" value="Eukaryota"/>
</dbReference>
<proteinExistence type="predicted"/>
<dbReference type="InterPro" id="IPR032979">
    <property type="entry name" value="ENGase"/>
</dbReference>
<dbReference type="EnsemblProtists" id="EOD14220">
    <property type="protein sequence ID" value="EOD14220"/>
    <property type="gene ID" value="EMIHUDRAFT_124380"/>
</dbReference>
<keyword evidence="3" id="KW-1185">Reference proteome</keyword>
<dbReference type="PANTHER" id="PTHR13246:SF1">
    <property type="entry name" value="CYTOSOLIC ENDO-BETA-N-ACETYLGLUCOSAMINIDASE"/>
    <property type="match status" value="1"/>
</dbReference>
<dbReference type="KEGG" id="ehx:EMIHUDRAFT_124380"/>
<dbReference type="RefSeq" id="XP_005766649.1">
    <property type="nucleotide sequence ID" value="XM_005766592.1"/>
</dbReference>
<feature type="domain" description="Cytosolic endo-beta-N-acetylglucosaminidase TIM barrel" evidence="1">
    <location>
        <begin position="2"/>
        <end position="162"/>
    </location>
</feature>
<evidence type="ECO:0000313" key="3">
    <source>
        <dbReference type="Proteomes" id="UP000013827"/>
    </source>
</evidence>
<dbReference type="Pfam" id="PF03644">
    <property type="entry name" value="Glyco_hydro_85"/>
    <property type="match status" value="1"/>
</dbReference>
<organism evidence="2 3">
    <name type="scientific">Emiliania huxleyi (strain CCMP1516)</name>
    <dbReference type="NCBI Taxonomy" id="280463"/>
    <lineage>
        <taxon>Eukaryota</taxon>
        <taxon>Haptista</taxon>
        <taxon>Haptophyta</taxon>
        <taxon>Prymnesiophyceae</taxon>
        <taxon>Isochrysidales</taxon>
        <taxon>Noelaerhabdaceae</taxon>
        <taxon>Emiliania</taxon>
    </lineage>
</organism>
<dbReference type="Gene3D" id="3.20.20.80">
    <property type="entry name" value="Glycosidases"/>
    <property type="match status" value="1"/>
</dbReference>
<evidence type="ECO:0000259" key="1">
    <source>
        <dbReference type="Pfam" id="PF03644"/>
    </source>
</evidence>
<reference evidence="2" key="2">
    <citation type="submission" date="2024-10" db="UniProtKB">
        <authorList>
            <consortium name="EnsemblProtists"/>
        </authorList>
    </citation>
    <scope>IDENTIFICATION</scope>
</reference>
<dbReference type="InterPro" id="IPR005201">
    <property type="entry name" value="TIM_ENGase"/>
</dbReference>
<dbReference type="GeneID" id="17260371"/>
<accession>A0A0D3ISI5</accession>
<protein>
    <recommendedName>
        <fullName evidence="1">Cytosolic endo-beta-N-acetylglucosaminidase TIM barrel domain-containing protein</fullName>
    </recommendedName>
</protein>
<dbReference type="HOGENOM" id="CLU_1559335_0_0_1"/>
<dbReference type="AlphaFoldDB" id="A0A0D3ISI5"/>
<dbReference type="PaxDb" id="2903-EOD14220"/>
<dbReference type="Proteomes" id="UP000013827">
    <property type="component" value="Unassembled WGS sequence"/>
</dbReference>
<reference evidence="3" key="1">
    <citation type="journal article" date="2013" name="Nature">
        <title>Pan genome of the phytoplankton Emiliania underpins its global distribution.</title>
        <authorList>
            <person name="Read B.A."/>
            <person name="Kegel J."/>
            <person name="Klute M.J."/>
            <person name="Kuo A."/>
            <person name="Lefebvre S.C."/>
            <person name="Maumus F."/>
            <person name="Mayer C."/>
            <person name="Miller J."/>
            <person name="Monier A."/>
            <person name="Salamov A."/>
            <person name="Young J."/>
            <person name="Aguilar M."/>
            <person name="Claverie J.M."/>
            <person name="Frickenhaus S."/>
            <person name="Gonzalez K."/>
            <person name="Herman E.K."/>
            <person name="Lin Y.C."/>
            <person name="Napier J."/>
            <person name="Ogata H."/>
            <person name="Sarno A.F."/>
            <person name="Shmutz J."/>
            <person name="Schroeder D."/>
            <person name="de Vargas C."/>
            <person name="Verret F."/>
            <person name="von Dassow P."/>
            <person name="Valentin K."/>
            <person name="Van de Peer Y."/>
            <person name="Wheeler G."/>
            <person name="Dacks J.B."/>
            <person name="Delwiche C.F."/>
            <person name="Dyhrman S.T."/>
            <person name="Glockner G."/>
            <person name="John U."/>
            <person name="Richards T."/>
            <person name="Worden A.Z."/>
            <person name="Zhang X."/>
            <person name="Grigoriev I.V."/>
            <person name="Allen A.E."/>
            <person name="Bidle K."/>
            <person name="Borodovsky M."/>
            <person name="Bowler C."/>
            <person name="Brownlee C."/>
            <person name="Cock J.M."/>
            <person name="Elias M."/>
            <person name="Gladyshev V.N."/>
            <person name="Groth M."/>
            <person name="Guda C."/>
            <person name="Hadaegh A."/>
            <person name="Iglesias-Rodriguez M.D."/>
            <person name="Jenkins J."/>
            <person name="Jones B.M."/>
            <person name="Lawson T."/>
            <person name="Leese F."/>
            <person name="Lindquist E."/>
            <person name="Lobanov A."/>
            <person name="Lomsadze A."/>
            <person name="Malik S.B."/>
            <person name="Marsh M.E."/>
            <person name="Mackinder L."/>
            <person name="Mock T."/>
            <person name="Mueller-Roeber B."/>
            <person name="Pagarete A."/>
            <person name="Parker M."/>
            <person name="Probert I."/>
            <person name="Quesneville H."/>
            <person name="Raines C."/>
            <person name="Rensing S.A."/>
            <person name="Riano-Pachon D.M."/>
            <person name="Richier S."/>
            <person name="Rokitta S."/>
            <person name="Shiraiwa Y."/>
            <person name="Soanes D.M."/>
            <person name="van der Giezen M."/>
            <person name="Wahlund T.M."/>
            <person name="Williams B."/>
            <person name="Wilson W."/>
            <person name="Wolfe G."/>
            <person name="Wurch L.L."/>
        </authorList>
    </citation>
    <scope>NUCLEOTIDE SEQUENCE</scope>
</reference>
<dbReference type="GO" id="GO:0005829">
    <property type="term" value="C:cytosol"/>
    <property type="evidence" value="ECO:0007669"/>
    <property type="project" value="UniProtKB-SubCell"/>
</dbReference>
<name>A0A0D3ISI5_EMIH1</name>
<dbReference type="GO" id="GO:0033925">
    <property type="term" value="F:mannosyl-glycoprotein endo-beta-N-acetylglucosaminidase activity"/>
    <property type="evidence" value="ECO:0007669"/>
    <property type="project" value="UniProtKB-EC"/>
</dbReference>